<dbReference type="EMBL" id="PIPK01000009">
    <property type="protein sequence ID" value="RUO22864.1"/>
    <property type="molecule type" value="Genomic_DNA"/>
</dbReference>
<sequence>MNYLLALVCPPVSVFLSGGRLQVALSAVLFVLAIVALYSANTGAFMGGYAAGPVLYVLAIIHAFVLAHRFYQRQQGERHPHRGTKTQSKL</sequence>
<proteinExistence type="predicted"/>
<evidence type="ECO:0000313" key="5">
    <source>
        <dbReference type="Proteomes" id="UP000287865"/>
    </source>
</evidence>
<reference evidence="3 5" key="1">
    <citation type="journal article" date="2018" name="Front. Microbiol.">
        <title>Genome-Based Analysis Reveals the Taxonomy and Diversity of the Family Idiomarinaceae.</title>
        <authorList>
            <person name="Liu Y."/>
            <person name="Lai Q."/>
            <person name="Shao Z."/>
        </authorList>
    </citation>
    <scope>NUCLEOTIDE SEQUENCE [LARGE SCALE GENOMIC DNA]</scope>
    <source>
        <strain evidence="3 5">CF12-14</strain>
    </source>
</reference>
<evidence type="ECO:0000313" key="3">
    <source>
        <dbReference type="EMBL" id="RUO22864.1"/>
    </source>
</evidence>
<evidence type="ECO:0000313" key="4">
    <source>
        <dbReference type="Proteomes" id="UP000249203"/>
    </source>
</evidence>
<gene>
    <name evidence="2" type="ORF">B0I24_10938</name>
    <name evidence="3" type="ORF">CWE07_10325</name>
</gene>
<evidence type="ECO:0000313" key="2">
    <source>
        <dbReference type="EMBL" id="RAJ96357.1"/>
    </source>
</evidence>
<evidence type="ECO:0000256" key="1">
    <source>
        <dbReference type="SAM" id="Phobius"/>
    </source>
</evidence>
<name>A0A327WUA9_9GAMM</name>
<feature type="transmembrane region" description="Helical" evidence="1">
    <location>
        <begin position="21"/>
        <end position="40"/>
    </location>
</feature>
<organism evidence="2 4">
    <name type="scientific">Aliidiomarina maris</name>
    <dbReference type="NCBI Taxonomy" id="531312"/>
    <lineage>
        <taxon>Bacteria</taxon>
        <taxon>Pseudomonadati</taxon>
        <taxon>Pseudomonadota</taxon>
        <taxon>Gammaproteobacteria</taxon>
        <taxon>Alteromonadales</taxon>
        <taxon>Idiomarinaceae</taxon>
        <taxon>Aliidiomarina</taxon>
    </lineage>
</organism>
<reference evidence="2 4" key="2">
    <citation type="submission" date="2018-06" db="EMBL/GenBank/DDBJ databases">
        <title>Genomic Encyclopedia of Type Strains, Phase III (KMG-III): the genomes of soil and plant-associated and newly described type strains.</title>
        <authorList>
            <person name="Whitman W."/>
        </authorList>
    </citation>
    <scope>NUCLEOTIDE SEQUENCE [LARGE SCALE GENOMIC DNA]</scope>
    <source>
        <strain evidence="2 4">CGMCC 1.15366</strain>
    </source>
</reference>
<comment type="caution">
    <text evidence="2">The sequence shown here is derived from an EMBL/GenBank/DDBJ whole genome shotgun (WGS) entry which is preliminary data.</text>
</comment>
<dbReference type="AlphaFoldDB" id="A0A327WUA9"/>
<protein>
    <submittedName>
        <fullName evidence="2">Uncharacterized protein</fullName>
    </submittedName>
</protein>
<keyword evidence="5" id="KW-1185">Reference proteome</keyword>
<dbReference type="Proteomes" id="UP000249203">
    <property type="component" value="Unassembled WGS sequence"/>
</dbReference>
<accession>A0A327WUA9</accession>
<feature type="transmembrane region" description="Helical" evidence="1">
    <location>
        <begin position="46"/>
        <end position="67"/>
    </location>
</feature>
<keyword evidence="1" id="KW-0812">Transmembrane</keyword>
<dbReference type="Proteomes" id="UP000287865">
    <property type="component" value="Unassembled WGS sequence"/>
</dbReference>
<dbReference type="OrthoDB" id="6401968at2"/>
<dbReference type="EMBL" id="QLMD01000009">
    <property type="protein sequence ID" value="RAJ96357.1"/>
    <property type="molecule type" value="Genomic_DNA"/>
</dbReference>
<keyword evidence="1" id="KW-1133">Transmembrane helix</keyword>
<keyword evidence="1" id="KW-0472">Membrane</keyword>
<dbReference type="RefSeq" id="WP_111569765.1">
    <property type="nucleotide sequence ID" value="NZ_PIPK01000009.1"/>
</dbReference>